<dbReference type="EMBL" id="JAULSV010000001">
    <property type="protein sequence ID" value="KAK0656413.1"/>
    <property type="molecule type" value="Genomic_DNA"/>
</dbReference>
<evidence type="ECO:0000256" key="5">
    <source>
        <dbReference type="ARBA" id="ARBA00023128"/>
    </source>
</evidence>
<organism evidence="8 9">
    <name type="scientific">Cercophora newfieldiana</name>
    <dbReference type="NCBI Taxonomy" id="92897"/>
    <lineage>
        <taxon>Eukaryota</taxon>
        <taxon>Fungi</taxon>
        <taxon>Dikarya</taxon>
        <taxon>Ascomycota</taxon>
        <taxon>Pezizomycotina</taxon>
        <taxon>Sordariomycetes</taxon>
        <taxon>Sordariomycetidae</taxon>
        <taxon>Sordariales</taxon>
        <taxon>Lasiosphaeriaceae</taxon>
        <taxon>Cercophora</taxon>
    </lineage>
</organism>
<feature type="disulfide bond" evidence="7">
    <location>
        <begin position="42"/>
        <end position="58"/>
    </location>
</feature>
<evidence type="ECO:0000313" key="9">
    <source>
        <dbReference type="Proteomes" id="UP001174936"/>
    </source>
</evidence>
<dbReference type="Gene3D" id="1.10.287.1130">
    <property type="entry name" value="CytochromE C oxidase copper chaperone"/>
    <property type="match status" value="1"/>
</dbReference>
<dbReference type="PROSITE" id="PS51808">
    <property type="entry name" value="CHCH"/>
    <property type="match status" value="1"/>
</dbReference>
<evidence type="ECO:0000256" key="4">
    <source>
        <dbReference type="ARBA" id="ARBA00022737"/>
    </source>
</evidence>
<keyword evidence="5" id="KW-0496">Mitochondrion</keyword>
<dbReference type="Proteomes" id="UP001174936">
    <property type="component" value="Unassembled WGS sequence"/>
</dbReference>
<dbReference type="PANTHER" id="PTHR15590">
    <property type="entry name" value="CX9C MOTIF-CONTAINING PROTEIN 4"/>
    <property type="match status" value="1"/>
</dbReference>
<proteinExistence type="inferred from homology"/>
<name>A0AA39YPQ0_9PEZI</name>
<dbReference type="AlphaFoldDB" id="A0AA39YPQ0"/>
<protein>
    <recommendedName>
        <fullName evidence="3">Cx9C motif-containing protein 4, mitochondrial</fullName>
    </recommendedName>
</protein>
<feature type="disulfide bond" evidence="7">
    <location>
        <begin position="10"/>
        <end position="41"/>
    </location>
</feature>
<comment type="similarity">
    <text evidence="2">Belongs to the CMC4 family.</text>
</comment>
<keyword evidence="9" id="KW-1185">Reference proteome</keyword>
<comment type="subcellular location">
    <subcellularLocation>
        <location evidence="1">Mitochondrion intermembrane space</location>
    </subcellularLocation>
</comment>
<dbReference type="InterPro" id="IPR009069">
    <property type="entry name" value="Cys_alpha_HP_mot_SF"/>
</dbReference>
<feature type="non-terminal residue" evidence="8">
    <location>
        <position position="76"/>
    </location>
</feature>
<gene>
    <name evidence="8" type="ORF">B0T16DRAFT_314843</name>
</gene>
<evidence type="ECO:0000256" key="1">
    <source>
        <dbReference type="ARBA" id="ARBA00004569"/>
    </source>
</evidence>
<keyword evidence="4" id="KW-0677">Repeat</keyword>
<feature type="disulfide bond" evidence="7">
    <location>
        <begin position="20"/>
        <end position="31"/>
    </location>
</feature>
<accession>A0AA39YPQ0</accession>
<evidence type="ECO:0000313" key="8">
    <source>
        <dbReference type="EMBL" id="KAK0656413.1"/>
    </source>
</evidence>
<evidence type="ECO:0000256" key="6">
    <source>
        <dbReference type="ARBA" id="ARBA00023157"/>
    </source>
</evidence>
<evidence type="ECO:0000256" key="7">
    <source>
        <dbReference type="PIRSR" id="PIRSR627179-50"/>
    </source>
</evidence>
<comment type="caution">
    <text evidence="8">The sequence shown here is derived from an EMBL/GenBank/DDBJ whole genome shotgun (WGS) entry which is preliminary data.</text>
</comment>
<dbReference type="PANTHER" id="PTHR15590:SF0">
    <property type="entry name" value="CX9C MOTIF-CONTAINING PROTEIN 4"/>
    <property type="match status" value="1"/>
</dbReference>
<dbReference type="InterPro" id="IPR027179">
    <property type="entry name" value="CMC4"/>
</dbReference>
<keyword evidence="6 7" id="KW-1015">Disulfide bond</keyword>
<dbReference type="SUPFAM" id="SSF47072">
    <property type="entry name" value="Cysteine alpha-hairpin motif"/>
    <property type="match status" value="1"/>
</dbReference>
<evidence type="ECO:0000256" key="3">
    <source>
        <dbReference type="ARBA" id="ARBA00019406"/>
    </source>
</evidence>
<dbReference type="GO" id="GO:0005758">
    <property type="term" value="C:mitochondrial intermembrane space"/>
    <property type="evidence" value="ECO:0007669"/>
    <property type="project" value="UniProtKB-SubCell"/>
</dbReference>
<reference evidence="8" key="1">
    <citation type="submission" date="2023-06" db="EMBL/GenBank/DDBJ databases">
        <title>Genome-scale phylogeny and comparative genomics of the fungal order Sordariales.</title>
        <authorList>
            <consortium name="Lawrence Berkeley National Laboratory"/>
            <person name="Hensen N."/>
            <person name="Bonometti L."/>
            <person name="Westerberg I."/>
            <person name="Brannstrom I.O."/>
            <person name="Guillou S."/>
            <person name="Cros-Aarteil S."/>
            <person name="Calhoun S."/>
            <person name="Haridas S."/>
            <person name="Kuo A."/>
            <person name="Mondo S."/>
            <person name="Pangilinan J."/>
            <person name="Riley R."/>
            <person name="Labutti K."/>
            <person name="Andreopoulos B."/>
            <person name="Lipzen A."/>
            <person name="Chen C."/>
            <person name="Yanf M."/>
            <person name="Daum C."/>
            <person name="Ng V."/>
            <person name="Clum A."/>
            <person name="Steindorff A."/>
            <person name="Ohm R."/>
            <person name="Martin F."/>
            <person name="Silar P."/>
            <person name="Natvig D."/>
            <person name="Lalanne C."/>
            <person name="Gautier V."/>
            <person name="Ament-Velasquez S.L."/>
            <person name="Kruys A."/>
            <person name="Hutchinson M.I."/>
            <person name="Powell A.J."/>
            <person name="Barry K."/>
            <person name="Miller A.N."/>
            <person name="Grigoriev I.V."/>
            <person name="Debuchy R."/>
            <person name="Gladieux P."/>
            <person name="Thoren M.H."/>
            <person name="Johannesson H."/>
        </authorList>
    </citation>
    <scope>NUCLEOTIDE SEQUENCE</scope>
    <source>
        <strain evidence="8">SMH2532-1</strain>
    </source>
</reference>
<evidence type="ECO:0000256" key="2">
    <source>
        <dbReference type="ARBA" id="ARBA00009858"/>
    </source>
</evidence>
<sequence>EEDLKSNPPCQPRACAIQDCLVKNGYQEKKCEKLIDLLYECCQAFYAKNGDEATSASCPKANLLRLKIEQRKQGIR</sequence>
<dbReference type="Pfam" id="PF08991">
    <property type="entry name" value="CMC4"/>
    <property type="match status" value="1"/>
</dbReference>
<dbReference type="FunFam" id="1.10.287.1130:FF:000008">
    <property type="entry name" value="Cx9C motif-containing protein 4, mitochondrial"/>
    <property type="match status" value="1"/>
</dbReference>